<dbReference type="GO" id="GO:0005794">
    <property type="term" value="C:Golgi apparatus"/>
    <property type="evidence" value="ECO:0007669"/>
    <property type="project" value="TreeGrafter"/>
</dbReference>
<evidence type="ECO:0000256" key="1">
    <source>
        <dbReference type="ARBA" id="ARBA00004127"/>
    </source>
</evidence>
<keyword evidence="2 11" id="KW-0808">Transferase</keyword>
<dbReference type="STRING" id="1081109.A0A166PM05"/>
<dbReference type="InterPro" id="IPR001594">
    <property type="entry name" value="Palmitoyltrfase_DHHC"/>
</dbReference>
<dbReference type="OrthoDB" id="9909019at2759"/>
<evidence type="ECO:0000256" key="8">
    <source>
        <dbReference type="ARBA" id="ARBA00023315"/>
    </source>
</evidence>
<dbReference type="GO" id="GO:0006612">
    <property type="term" value="P:protein targeting to membrane"/>
    <property type="evidence" value="ECO:0007669"/>
    <property type="project" value="TreeGrafter"/>
</dbReference>
<comment type="caution">
    <text evidence="14">The sequence shown here is derived from an EMBL/GenBank/DDBJ whole genome shotgun (WGS) entry which is preliminary data.</text>
</comment>
<comment type="similarity">
    <text evidence="9">Belongs to the DHHC palmitoyltransferase family. ERF2/ZDHHC9 subfamily.</text>
</comment>
<comment type="subcellular location">
    <subcellularLocation>
        <location evidence="1">Endomembrane system</location>
        <topology evidence="1">Multi-pass membrane protein</topology>
    </subcellularLocation>
</comment>
<feature type="compositionally biased region" description="Basic and acidic residues" evidence="12">
    <location>
        <begin position="258"/>
        <end position="269"/>
    </location>
</feature>
<reference evidence="14 15" key="1">
    <citation type="journal article" date="2016" name="Genome Biol. Evol.">
        <title>Divergent and convergent evolution of fungal pathogenicity.</title>
        <authorList>
            <person name="Shang Y."/>
            <person name="Xiao G."/>
            <person name="Zheng P."/>
            <person name="Cen K."/>
            <person name="Zhan S."/>
            <person name="Wang C."/>
        </authorList>
    </citation>
    <scope>NUCLEOTIDE SEQUENCE [LARGE SCALE GENOMIC DNA]</scope>
    <source>
        <strain evidence="14 15">RCEF 2490</strain>
    </source>
</reference>
<evidence type="ECO:0000256" key="9">
    <source>
        <dbReference type="ARBA" id="ARBA00023463"/>
    </source>
</evidence>
<dbReference type="PANTHER" id="PTHR22883:SF43">
    <property type="entry name" value="PALMITOYLTRANSFERASE APP"/>
    <property type="match status" value="1"/>
</dbReference>
<dbReference type="PANTHER" id="PTHR22883">
    <property type="entry name" value="ZINC FINGER DHHC DOMAIN CONTAINING PROTEIN"/>
    <property type="match status" value="1"/>
</dbReference>
<feature type="domain" description="Palmitoyltransferase DHHC" evidence="13">
    <location>
        <begin position="429"/>
        <end position="554"/>
    </location>
</feature>
<feature type="transmembrane region" description="Helical" evidence="11">
    <location>
        <begin position="326"/>
        <end position="346"/>
    </location>
</feature>
<keyword evidence="4 11" id="KW-1133">Transmembrane helix</keyword>
<dbReference type="PROSITE" id="PS50216">
    <property type="entry name" value="DHHC"/>
    <property type="match status" value="1"/>
</dbReference>
<dbReference type="InterPro" id="IPR039859">
    <property type="entry name" value="PFA4/ZDH16/20/ERF2-like"/>
</dbReference>
<comment type="catalytic activity">
    <reaction evidence="10 11">
        <text>L-cysteinyl-[protein] + hexadecanoyl-CoA = S-hexadecanoyl-L-cysteinyl-[protein] + CoA</text>
        <dbReference type="Rhea" id="RHEA:36683"/>
        <dbReference type="Rhea" id="RHEA-COMP:10131"/>
        <dbReference type="Rhea" id="RHEA-COMP:11032"/>
        <dbReference type="ChEBI" id="CHEBI:29950"/>
        <dbReference type="ChEBI" id="CHEBI:57287"/>
        <dbReference type="ChEBI" id="CHEBI:57379"/>
        <dbReference type="ChEBI" id="CHEBI:74151"/>
        <dbReference type="EC" id="2.3.1.225"/>
    </reaction>
</comment>
<organism evidence="14 15">
    <name type="scientific">Moelleriella libera RCEF 2490</name>
    <dbReference type="NCBI Taxonomy" id="1081109"/>
    <lineage>
        <taxon>Eukaryota</taxon>
        <taxon>Fungi</taxon>
        <taxon>Dikarya</taxon>
        <taxon>Ascomycota</taxon>
        <taxon>Pezizomycotina</taxon>
        <taxon>Sordariomycetes</taxon>
        <taxon>Hypocreomycetidae</taxon>
        <taxon>Hypocreales</taxon>
        <taxon>Clavicipitaceae</taxon>
        <taxon>Moelleriella</taxon>
    </lineage>
</organism>
<dbReference type="GO" id="GO:0005783">
    <property type="term" value="C:endoplasmic reticulum"/>
    <property type="evidence" value="ECO:0007669"/>
    <property type="project" value="TreeGrafter"/>
</dbReference>
<feature type="region of interest" description="Disordered" evidence="12">
    <location>
        <begin position="1"/>
        <end position="221"/>
    </location>
</feature>
<evidence type="ECO:0000256" key="3">
    <source>
        <dbReference type="ARBA" id="ARBA00022692"/>
    </source>
</evidence>
<keyword evidence="6" id="KW-0564">Palmitate</keyword>
<evidence type="ECO:0000259" key="13">
    <source>
        <dbReference type="Pfam" id="PF01529"/>
    </source>
</evidence>
<feature type="compositionally biased region" description="Polar residues" evidence="12">
    <location>
        <begin position="66"/>
        <end position="75"/>
    </location>
</feature>
<feature type="transmembrane region" description="Helical" evidence="11">
    <location>
        <begin position="473"/>
        <end position="498"/>
    </location>
</feature>
<evidence type="ECO:0000256" key="7">
    <source>
        <dbReference type="ARBA" id="ARBA00023288"/>
    </source>
</evidence>
<evidence type="ECO:0000313" key="15">
    <source>
        <dbReference type="Proteomes" id="UP000078544"/>
    </source>
</evidence>
<feature type="region of interest" description="Disordered" evidence="12">
    <location>
        <begin position="252"/>
        <end position="298"/>
    </location>
</feature>
<evidence type="ECO:0000256" key="2">
    <source>
        <dbReference type="ARBA" id="ARBA00022679"/>
    </source>
</evidence>
<proteinExistence type="inferred from homology"/>
<name>A0A166PM05_9HYPO</name>
<keyword evidence="5 11" id="KW-0472">Membrane</keyword>
<dbReference type="EMBL" id="AZGY01000006">
    <property type="protein sequence ID" value="KZZ97680.1"/>
    <property type="molecule type" value="Genomic_DNA"/>
</dbReference>
<dbReference type="Proteomes" id="UP000078544">
    <property type="component" value="Unassembled WGS sequence"/>
</dbReference>
<evidence type="ECO:0000256" key="6">
    <source>
        <dbReference type="ARBA" id="ARBA00023139"/>
    </source>
</evidence>
<dbReference type="Pfam" id="PF01529">
    <property type="entry name" value="DHHC"/>
    <property type="match status" value="1"/>
</dbReference>
<feature type="compositionally biased region" description="Polar residues" evidence="12">
    <location>
        <begin position="97"/>
        <end position="121"/>
    </location>
</feature>
<keyword evidence="7" id="KW-0449">Lipoprotein</keyword>
<evidence type="ECO:0000256" key="4">
    <source>
        <dbReference type="ARBA" id="ARBA00022989"/>
    </source>
</evidence>
<evidence type="ECO:0000256" key="12">
    <source>
        <dbReference type="SAM" id="MobiDB-lite"/>
    </source>
</evidence>
<feature type="transmembrane region" description="Helical" evidence="11">
    <location>
        <begin position="358"/>
        <end position="379"/>
    </location>
</feature>
<evidence type="ECO:0000313" key="14">
    <source>
        <dbReference type="EMBL" id="KZZ97680.1"/>
    </source>
</evidence>
<dbReference type="AlphaFoldDB" id="A0A166PM05"/>
<dbReference type="EC" id="2.3.1.225" evidence="11"/>
<keyword evidence="3 11" id="KW-0812">Transmembrane</keyword>
<comment type="domain">
    <text evidence="11">The DHHC domain is required for palmitoyltransferase activity.</text>
</comment>
<protein>
    <recommendedName>
        <fullName evidence="11">Palmitoyltransferase</fullName>
        <ecNumber evidence="11">2.3.1.225</ecNumber>
    </recommendedName>
</protein>
<dbReference type="GO" id="GO:0019706">
    <property type="term" value="F:protein-cysteine S-palmitoyltransferase activity"/>
    <property type="evidence" value="ECO:0007669"/>
    <property type="project" value="UniProtKB-EC"/>
</dbReference>
<evidence type="ECO:0000256" key="11">
    <source>
        <dbReference type="RuleBase" id="RU079119"/>
    </source>
</evidence>
<gene>
    <name evidence="14" type="ORF">AAL_03644</name>
</gene>
<keyword evidence="15" id="KW-1185">Reference proteome</keyword>
<sequence>MDVQDQAEKPASPGRKHVPPVSQARLTAARSPSVVSSRMTDIDSDDEGHSKSANRNKAPDVGSRPVTAQTGTSSKAAWPGAGARKGLATSLQHKRGSTASTTASGRAPSLTTRSHVPSLTSGAFFRPMSSQKLQAQRGAVPRPFTVSQYSKPSSSHRDDDQTDAGGSVRLPPSRGTEMTDQETYDRMTANASPTTGHFPAASLSDSVRPLQGRSAQSRNMNVKVDKSFRDLANLPSPVKSTRSFRSSFLLPGKVEQSQADRKKSTDGAEKLSSVASSPGLPRAPSNAGSRAAAPQPTESKLGRVHQYFDGNTVFCLGGRWQNTKQLPINVATGLFVVVPCALFFGFEAPWLWQNVSPAIPLTFAYVTYICVSSFIHASVSDPGILPRHLHQFPPLAEQDDPLRLGPPTNDWTLVKSAEATAAAMEVPVKHCRTCNIWRPPRAHHCRLCDNCVEGHDHHCVWLNNCVGKRNYRYFFTFVSSATLLAVYLIGTSLTQILLFMDRETLSFGESIDHFRVPFALVILGILCMIYPGGLTGYHLFLMSRGETTREYINSHKFVKKDRYRAYSQGNWLKNLCVVLCRPRLPSYYQFKGKYKAGDQRLGIHHNLRGRSGSQGLELGSVPPTASTGFQGPVALRGQIN</sequence>
<accession>A0A166PM05</accession>
<evidence type="ECO:0000256" key="10">
    <source>
        <dbReference type="ARBA" id="ARBA00048048"/>
    </source>
</evidence>
<feature type="transmembrane region" description="Helical" evidence="11">
    <location>
        <begin position="518"/>
        <end position="540"/>
    </location>
</feature>
<keyword evidence="8 11" id="KW-0012">Acyltransferase</keyword>
<evidence type="ECO:0000256" key="5">
    <source>
        <dbReference type="ARBA" id="ARBA00023136"/>
    </source>
</evidence>